<evidence type="ECO:0000313" key="3">
    <source>
        <dbReference type="Proteomes" id="UP000221168"/>
    </source>
</evidence>
<keyword evidence="1" id="KW-0812">Transmembrane</keyword>
<keyword evidence="1" id="KW-0472">Membrane</keyword>
<feature type="transmembrane region" description="Helical" evidence="1">
    <location>
        <begin position="71"/>
        <end position="91"/>
    </location>
</feature>
<dbReference type="RefSeq" id="WP_099305057.1">
    <property type="nucleotide sequence ID" value="NZ_PDVP01000002.1"/>
</dbReference>
<name>A0A2G1QS41_9HYPH</name>
<protein>
    <submittedName>
        <fullName evidence="2">DUF4405 domain-containing protein</fullName>
    </submittedName>
</protein>
<keyword evidence="1" id="KW-1133">Transmembrane helix</keyword>
<dbReference type="EMBL" id="PDVP01000002">
    <property type="protein sequence ID" value="PHP68312.1"/>
    <property type="molecule type" value="Genomic_DNA"/>
</dbReference>
<proteinExistence type="predicted"/>
<keyword evidence="3" id="KW-1185">Reference proteome</keyword>
<evidence type="ECO:0000313" key="2">
    <source>
        <dbReference type="EMBL" id="PHP68312.1"/>
    </source>
</evidence>
<dbReference type="OrthoDB" id="5339490at2"/>
<feature type="transmembrane region" description="Helical" evidence="1">
    <location>
        <begin position="42"/>
        <end position="59"/>
    </location>
</feature>
<organism evidence="2 3">
    <name type="scientific">Zhengella mangrovi</name>
    <dbReference type="NCBI Taxonomy" id="1982044"/>
    <lineage>
        <taxon>Bacteria</taxon>
        <taxon>Pseudomonadati</taxon>
        <taxon>Pseudomonadota</taxon>
        <taxon>Alphaproteobacteria</taxon>
        <taxon>Hyphomicrobiales</taxon>
        <taxon>Notoacmeibacteraceae</taxon>
        <taxon>Zhengella</taxon>
    </lineage>
</organism>
<accession>A0A2G1QS41</accession>
<evidence type="ECO:0000256" key="1">
    <source>
        <dbReference type="SAM" id="Phobius"/>
    </source>
</evidence>
<sequence>MQAFLNRYATPLTTGLFLVSLVSGIALFFHWGGATFHGMHEWLSMVLIAPFLLHIWRNWRAFLTYFKRPPMGLALGASLAAAVAFAVPTLTGGDRGGVNPRAVIGLIGNGTVAQVAPLVGHTPDTLVSALKEKGIVATADQTLATAAEAAGKSSIDAVAAVMAAKR</sequence>
<gene>
    <name evidence="2" type="ORF">CSC94_06600</name>
</gene>
<reference evidence="2 3" key="1">
    <citation type="submission" date="2017-10" db="EMBL/GenBank/DDBJ databases">
        <title>Sedimentibacterium mangrovi gen. nov., sp. nov., a novel member of family Phyllobacteriacea isolated from mangrove sediment.</title>
        <authorList>
            <person name="Liao H."/>
            <person name="Tian Y."/>
        </authorList>
    </citation>
    <scope>NUCLEOTIDE SEQUENCE [LARGE SCALE GENOMIC DNA]</scope>
    <source>
        <strain evidence="2 3">X9-2-2</strain>
    </source>
</reference>
<feature type="transmembrane region" description="Helical" evidence="1">
    <location>
        <begin position="12"/>
        <end position="30"/>
    </location>
</feature>
<dbReference type="AlphaFoldDB" id="A0A2G1QS41"/>
<dbReference type="Proteomes" id="UP000221168">
    <property type="component" value="Unassembled WGS sequence"/>
</dbReference>
<comment type="caution">
    <text evidence="2">The sequence shown here is derived from an EMBL/GenBank/DDBJ whole genome shotgun (WGS) entry which is preliminary data.</text>
</comment>